<gene>
    <name evidence="3" type="ORF">CXB45_03440</name>
</gene>
<keyword evidence="1" id="KW-0732">Signal</keyword>
<sequence>MSRMTLAHLALFSALPLAACASASQEEKIQEEFHNVEAHYGATLGVYAVDTGSGRTVEYRPDERFAYASTMKALAAGALIDGAGAEGLHREVAVTAEEIVPYSPVLENHVGENVTLMEAAKAAVVHSDNTAGNKIFEALGGPEGLQRALRDRGDAATVSCRNEPGLNEAVADQECDTTTPRAVTENLRAYLVDGILNEDERDLLQGWMEESATGMNLIRAGLPEGWKAGDKSGMGLRFGARGDTAIIFPPNGAPIVMTVYARKDDVDSHTEDAAIADSAAVAVSALRGE</sequence>
<dbReference type="PRINTS" id="PR00118">
    <property type="entry name" value="BLACTAMASEA"/>
</dbReference>
<dbReference type="AlphaFoldDB" id="A0A2N0X915"/>
<dbReference type="RefSeq" id="WP_101173202.1">
    <property type="nucleotide sequence ID" value="NZ_JAKRKB010000002.1"/>
</dbReference>
<feature type="signal peptide" evidence="1">
    <location>
        <begin position="1"/>
        <end position="23"/>
    </location>
</feature>
<evidence type="ECO:0000313" key="3">
    <source>
        <dbReference type="EMBL" id="PKF69201.1"/>
    </source>
</evidence>
<proteinExistence type="predicted"/>
<dbReference type="Proteomes" id="UP000233249">
    <property type="component" value="Unassembled WGS sequence"/>
</dbReference>
<dbReference type="PANTHER" id="PTHR35333">
    <property type="entry name" value="BETA-LACTAMASE"/>
    <property type="match status" value="1"/>
</dbReference>
<reference evidence="3 4" key="1">
    <citation type="submission" date="2017-12" db="EMBL/GenBank/DDBJ databases">
        <title>Corynebacterium mastitidis 16-1433 Genome.</title>
        <authorList>
            <person name="Gulvik C.A."/>
        </authorList>
    </citation>
    <scope>NUCLEOTIDE SEQUENCE [LARGE SCALE GENOMIC DNA]</scope>
    <source>
        <strain evidence="3 4">16-1433</strain>
    </source>
</reference>
<dbReference type="InterPro" id="IPR045155">
    <property type="entry name" value="Beta-lactam_cat"/>
</dbReference>
<accession>A0A2N0X915</accession>
<dbReference type="InterPro" id="IPR000871">
    <property type="entry name" value="Beta-lactam_class-A"/>
</dbReference>
<comment type="caution">
    <text evidence="3">The sequence shown here is derived from an EMBL/GenBank/DDBJ whole genome shotgun (WGS) entry which is preliminary data.</text>
</comment>
<dbReference type="GO" id="GO:0008800">
    <property type="term" value="F:beta-lactamase activity"/>
    <property type="evidence" value="ECO:0007669"/>
    <property type="project" value="InterPro"/>
</dbReference>
<evidence type="ECO:0000256" key="1">
    <source>
        <dbReference type="SAM" id="SignalP"/>
    </source>
</evidence>
<protein>
    <submittedName>
        <fullName evidence="3">Class A beta-lactamase</fullName>
    </submittedName>
</protein>
<dbReference type="NCBIfam" id="NF033103">
    <property type="entry name" value="bla_class_A"/>
    <property type="match status" value="1"/>
</dbReference>
<dbReference type="GO" id="GO:0046677">
    <property type="term" value="P:response to antibiotic"/>
    <property type="evidence" value="ECO:0007669"/>
    <property type="project" value="InterPro"/>
</dbReference>
<name>A0A2N0X915_9CORY</name>
<feature type="chain" id="PRO_5014709451" evidence="1">
    <location>
        <begin position="24"/>
        <end position="289"/>
    </location>
</feature>
<organism evidence="3 4">
    <name type="scientific">Corynebacterium mastitidis</name>
    <dbReference type="NCBI Taxonomy" id="161890"/>
    <lineage>
        <taxon>Bacteria</taxon>
        <taxon>Bacillati</taxon>
        <taxon>Actinomycetota</taxon>
        <taxon>Actinomycetes</taxon>
        <taxon>Mycobacteriales</taxon>
        <taxon>Corynebacteriaceae</taxon>
        <taxon>Corynebacterium</taxon>
    </lineage>
</organism>
<dbReference type="GO" id="GO:0030655">
    <property type="term" value="P:beta-lactam antibiotic catabolic process"/>
    <property type="evidence" value="ECO:0007669"/>
    <property type="project" value="InterPro"/>
</dbReference>
<evidence type="ECO:0000259" key="2">
    <source>
        <dbReference type="Pfam" id="PF13354"/>
    </source>
</evidence>
<dbReference type="PANTHER" id="PTHR35333:SF3">
    <property type="entry name" value="BETA-LACTAMASE-TYPE TRANSPEPTIDASE FOLD CONTAINING PROTEIN"/>
    <property type="match status" value="1"/>
</dbReference>
<dbReference type="Pfam" id="PF13354">
    <property type="entry name" value="Beta-lactamase2"/>
    <property type="match status" value="1"/>
</dbReference>
<dbReference type="OrthoDB" id="9784149at2"/>
<dbReference type="EMBL" id="PJAF01000006">
    <property type="protein sequence ID" value="PKF69201.1"/>
    <property type="molecule type" value="Genomic_DNA"/>
</dbReference>
<evidence type="ECO:0000313" key="4">
    <source>
        <dbReference type="Proteomes" id="UP000233249"/>
    </source>
</evidence>
<dbReference type="InterPro" id="IPR012338">
    <property type="entry name" value="Beta-lactam/transpept-like"/>
</dbReference>
<feature type="domain" description="Beta-lactamase class A catalytic" evidence="2">
    <location>
        <begin position="45"/>
        <end position="260"/>
    </location>
</feature>
<dbReference type="Gene3D" id="3.40.710.10">
    <property type="entry name" value="DD-peptidase/beta-lactamase superfamily"/>
    <property type="match status" value="1"/>
</dbReference>
<dbReference type="SUPFAM" id="SSF56601">
    <property type="entry name" value="beta-lactamase/transpeptidase-like"/>
    <property type="match status" value="1"/>
</dbReference>